<evidence type="ECO:0000313" key="1">
    <source>
        <dbReference type="EMBL" id="PWA50635.1"/>
    </source>
</evidence>
<evidence type="ECO:0000313" key="2">
    <source>
        <dbReference type="Proteomes" id="UP000245207"/>
    </source>
</evidence>
<name>A0A2U1LNQ8_ARTAN</name>
<proteinExistence type="predicted"/>
<comment type="caution">
    <text evidence="1">The sequence shown here is derived from an EMBL/GenBank/DDBJ whole genome shotgun (WGS) entry which is preliminary data.</text>
</comment>
<sequence length="125" mass="14398">MAPDIVVKWGLSNFLSLLKRGKEQQKMNSNRLVNWLKSASMRYLIKQNFYQFALGGADVVLGIQWLATLNTVQANWKEMFMKFTIDGKEYKLHGLPLNLQLSTTFSHLTSEIVELDTLDQQLSFL</sequence>
<dbReference type="Proteomes" id="UP000245207">
    <property type="component" value="Unassembled WGS sequence"/>
</dbReference>
<keyword evidence="2" id="KW-1185">Reference proteome</keyword>
<dbReference type="EMBL" id="PKPP01008460">
    <property type="protein sequence ID" value="PWA50635.1"/>
    <property type="molecule type" value="Genomic_DNA"/>
</dbReference>
<dbReference type="GO" id="GO:0008233">
    <property type="term" value="F:peptidase activity"/>
    <property type="evidence" value="ECO:0007669"/>
    <property type="project" value="UniProtKB-KW"/>
</dbReference>
<protein>
    <submittedName>
        <fullName evidence="1">Retrotransposon gag domain, Retroviral aspartyl protease</fullName>
    </submittedName>
</protein>
<gene>
    <name evidence="1" type="ORF">CTI12_AA471200</name>
</gene>
<accession>A0A2U1LNQ8</accession>
<keyword evidence="1" id="KW-0645">Protease</keyword>
<reference evidence="1 2" key="1">
    <citation type="journal article" date="2018" name="Mol. Plant">
        <title>The genome of Artemisia annua provides insight into the evolution of Asteraceae family and artemisinin biosynthesis.</title>
        <authorList>
            <person name="Shen Q."/>
            <person name="Zhang L."/>
            <person name="Liao Z."/>
            <person name="Wang S."/>
            <person name="Yan T."/>
            <person name="Shi P."/>
            <person name="Liu M."/>
            <person name="Fu X."/>
            <person name="Pan Q."/>
            <person name="Wang Y."/>
            <person name="Lv Z."/>
            <person name="Lu X."/>
            <person name="Zhang F."/>
            <person name="Jiang W."/>
            <person name="Ma Y."/>
            <person name="Chen M."/>
            <person name="Hao X."/>
            <person name="Li L."/>
            <person name="Tang Y."/>
            <person name="Lv G."/>
            <person name="Zhou Y."/>
            <person name="Sun X."/>
            <person name="Brodelius P.E."/>
            <person name="Rose J.K.C."/>
            <person name="Tang K."/>
        </authorList>
    </citation>
    <scope>NUCLEOTIDE SEQUENCE [LARGE SCALE GENOMIC DNA]</scope>
    <source>
        <strain evidence="2">cv. Huhao1</strain>
        <tissue evidence="1">Leaf</tissue>
    </source>
</reference>
<keyword evidence="1" id="KW-0378">Hydrolase</keyword>
<dbReference type="OrthoDB" id="1934862at2759"/>
<organism evidence="1 2">
    <name type="scientific">Artemisia annua</name>
    <name type="common">Sweet wormwood</name>
    <dbReference type="NCBI Taxonomy" id="35608"/>
    <lineage>
        <taxon>Eukaryota</taxon>
        <taxon>Viridiplantae</taxon>
        <taxon>Streptophyta</taxon>
        <taxon>Embryophyta</taxon>
        <taxon>Tracheophyta</taxon>
        <taxon>Spermatophyta</taxon>
        <taxon>Magnoliopsida</taxon>
        <taxon>eudicotyledons</taxon>
        <taxon>Gunneridae</taxon>
        <taxon>Pentapetalae</taxon>
        <taxon>asterids</taxon>
        <taxon>campanulids</taxon>
        <taxon>Asterales</taxon>
        <taxon>Asteraceae</taxon>
        <taxon>Asteroideae</taxon>
        <taxon>Anthemideae</taxon>
        <taxon>Artemisiinae</taxon>
        <taxon>Artemisia</taxon>
    </lineage>
</organism>
<dbReference type="GO" id="GO:0006508">
    <property type="term" value="P:proteolysis"/>
    <property type="evidence" value="ECO:0007669"/>
    <property type="project" value="UniProtKB-KW"/>
</dbReference>
<dbReference type="AlphaFoldDB" id="A0A2U1LNQ8"/>